<dbReference type="PANTHER" id="PTHR36302:SF1">
    <property type="entry name" value="COPPER CHAPERONE PCU(A)C"/>
    <property type="match status" value="1"/>
</dbReference>
<evidence type="ECO:0000256" key="1">
    <source>
        <dbReference type="SAM" id="SignalP"/>
    </source>
</evidence>
<dbReference type="InterPro" id="IPR036182">
    <property type="entry name" value="PCuAC_sf"/>
</dbReference>
<keyword evidence="1" id="KW-0732">Signal</keyword>
<dbReference type="SUPFAM" id="SSF110087">
    <property type="entry name" value="DR1885-like metal-binding protein"/>
    <property type="match status" value="1"/>
</dbReference>
<gene>
    <name evidence="2" type="ORF">OCH239_05365</name>
</gene>
<dbReference type="PANTHER" id="PTHR36302">
    <property type="entry name" value="BLR7088 PROTEIN"/>
    <property type="match status" value="1"/>
</dbReference>
<dbReference type="eggNOG" id="COG2847">
    <property type="taxonomic scope" value="Bacteria"/>
</dbReference>
<proteinExistence type="predicted"/>
<reference evidence="2 3" key="1">
    <citation type="submission" date="2014-01" db="EMBL/GenBank/DDBJ databases">
        <title>Roseivivax halodurans JCM 10272 Genome Sequencing.</title>
        <authorList>
            <person name="Lai Q."/>
            <person name="Li G."/>
            <person name="Shao Z."/>
        </authorList>
    </citation>
    <scope>NUCLEOTIDE SEQUENCE [LARGE SCALE GENOMIC DNA]</scope>
    <source>
        <strain evidence="2 3">JCM 10272</strain>
    </source>
</reference>
<dbReference type="InterPro" id="IPR058248">
    <property type="entry name" value="Lxx211020-like"/>
</dbReference>
<dbReference type="AlphaFoldDB" id="X7EDX0"/>
<dbReference type="RefSeq" id="WP_037263576.1">
    <property type="nucleotide sequence ID" value="NZ_JALZ01000014.1"/>
</dbReference>
<dbReference type="STRING" id="1449350.OCH239_05365"/>
<feature type="signal peptide" evidence="1">
    <location>
        <begin position="1"/>
        <end position="19"/>
    </location>
</feature>
<dbReference type="Gene3D" id="2.60.40.1890">
    <property type="entry name" value="PCu(A)C copper chaperone"/>
    <property type="match status" value="1"/>
</dbReference>
<dbReference type="InterPro" id="IPR007410">
    <property type="entry name" value="LpqE-like"/>
</dbReference>
<evidence type="ECO:0000313" key="3">
    <source>
        <dbReference type="Proteomes" id="UP000022447"/>
    </source>
</evidence>
<feature type="chain" id="PRO_5004977190" evidence="1">
    <location>
        <begin position="20"/>
        <end position="146"/>
    </location>
</feature>
<accession>X7EDX0</accession>
<evidence type="ECO:0000313" key="2">
    <source>
        <dbReference type="EMBL" id="ETX14070.1"/>
    </source>
</evidence>
<dbReference type="EMBL" id="JALZ01000014">
    <property type="protein sequence ID" value="ETX14070.1"/>
    <property type="molecule type" value="Genomic_DNA"/>
</dbReference>
<protein>
    <submittedName>
        <fullName evidence="2">Copper(I)-binding protein</fullName>
    </submittedName>
</protein>
<keyword evidence="3" id="KW-1185">Reference proteome</keyword>
<comment type="caution">
    <text evidence="2">The sequence shown here is derived from an EMBL/GenBank/DDBJ whole genome shotgun (WGS) entry which is preliminary data.</text>
</comment>
<dbReference type="Pfam" id="PF04314">
    <property type="entry name" value="PCuAC"/>
    <property type="match status" value="1"/>
</dbReference>
<dbReference type="OrthoDB" id="9796962at2"/>
<dbReference type="PATRIC" id="fig|1449350.3.peg.2760"/>
<dbReference type="Proteomes" id="UP000022447">
    <property type="component" value="Unassembled WGS sequence"/>
</dbReference>
<name>X7EDX0_9RHOB</name>
<organism evidence="2 3">
    <name type="scientific">Roseivivax halodurans JCM 10272</name>
    <dbReference type="NCBI Taxonomy" id="1449350"/>
    <lineage>
        <taxon>Bacteria</taxon>
        <taxon>Pseudomonadati</taxon>
        <taxon>Pseudomonadota</taxon>
        <taxon>Alphaproteobacteria</taxon>
        <taxon>Rhodobacterales</taxon>
        <taxon>Roseobacteraceae</taxon>
        <taxon>Roseivivax</taxon>
    </lineage>
</organism>
<sequence>MKSILLTAGLLVLATPALADITVTDAYARAASPVAKSGAAFMVLENDGDEDDRIVGVSSDAADQVELHTHAEDANGMMIMSEVEEGFAVPAGGTHVLGRGGDHVMFMGLRETWENGDTIPVTLTFEKAGDVQVEIPVDNDRMPHGH</sequence>